<accession>A0ABY3QQX6</accession>
<keyword evidence="2" id="KW-1185">Reference proteome</keyword>
<name>A0ABY3QQX6_9BRAD</name>
<dbReference type="EMBL" id="CP088100">
    <property type="protein sequence ID" value="UFW88412.1"/>
    <property type="molecule type" value="Genomic_DNA"/>
</dbReference>
<evidence type="ECO:0000313" key="2">
    <source>
        <dbReference type="Proteomes" id="UP001430990"/>
    </source>
</evidence>
<organism evidence="1 2">
    <name type="scientific">Bradyrhizobium barranii</name>
    <dbReference type="NCBI Taxonomy" id="2992140"/>
    <lineage>
        <taxon>Bacteria</taxon>
        <taxon>Pseudomonadati</taxon>
        <taxon>Pseudomonadota</taxon>
        <taxon>Alphaproteobacteria</taxon>
        <taxon>Hyphomicrobiales</taxon>
        <taxon>Nitrobacteraceae</taxon>
        <taxon>Bradyrhizobium</taxon>
    </lineage>
</organism>
<gene>
    <name evidence="1" type="ORF">BjapCC829_07750</name>
</gene>
<evidence type="ECO:0008006" key="3">
    <source>
        <dbReference type="Google" id="ProtNLM"/>
    </source>
</evidence>
<reference evidence="1" key="1">
    <citation type="submission" date="2021-11" db="EMBL/GenBank/DDBJ databases">
        <title>Australian commercial rhizobial inoculants.</title>
        <authorList>
            <person name="Kohlmeier M.G."/>
            <person name="O'Hara G.W."/>
            <person name="Colombi E."/>
            <person name="Ramsay J.P."/>
            <person name="Terpolilli J."/>
        </authorList>
    </citation>
    <scope>NUCLEOTIDE SEQUENCE</scope>
    <source>
        <strain evidence="1">CC829</strain>
    </source>
</reference>
<dbReference type="PANTHER" id="PTHR35004:SF7">
    <property type="entry name" value="INTEGRASE PROTEIN"/>
    <property type="match status" value="1"/>
</dbReference>
<evidence type="ECO:0000313" key="1">
    <source>
        <dbReference type="EMBL" id="UFW88412.1"/>
    </source>
</evidence>
<dbReference type="PANTHER" id="PTHR35004">
    <property type="entry name" value="TRANSPOSASE RV3428C-RELATED"/>
    <property type="match status" value="1"/>
</dbReference>
<proteinExistence type="predicted"/>
<sequence length="222" mass="25082">MKTPDDVAEMMRLRECGWDYVVAGGVKAFKSPERPKRLDDLEGWLREKFIRHRGNADVVRQDLLAQKGVAASRRTLQRAVQSYRQALKVEALATTPFEMPTGRQLQIDFGERLVEVGEVKIKAFVFGDTRAFAAAACSCVRGEKQEHWFAGLESAFTTFGGVPEEVLMDNPRALVVRHDAVSRSVQFNDKLIAFPKHWGSVLVPARRIGRARRVRRRMVSAT</sequence>
<dbReference type="Proteomes" id="UP001430990">
    <property type="component" value="Chromosome"/>
</dbReference>
<protein>
    <recommendedName>
        <fullName evidence="3">Transposase</fullName>
    </recommendedName>
</protein>